<proteinExistence type="predicted"/>
<name>A0A0B2WYY3_METAS</name>
<evidence type="ECO:0000313" key="1">
    <source>
        <dbReference type="EMBL" id="KHO01507.1"/>
    </source>
</evidence>
<evidence type="ECO:0000313" key="2">
    <source>
        <dbReference type="Proteomes" id="UP000030816"/>
    </source>
</evidence>
<organism evidence="1 2">
    <name type="scientific">Metarhizium album (strain ARSEF 1941)</name>
    <dbReference type="NCBI Taxonomy" id="1081103"/>
    <lineage>
        <taxon>Eukaryota</taxon>
        <taxon>Fungi</taxon>
        <taxon>Dikarya</taxon>
        <taxon>Ascomycota</taxon>
        <taxon>Pezizomycotina</taxon>
        <taxon>Sordariomycetes</taxon>
        <taxon>Hypocreomycetidae</taxon>
        <taxon>Hypocreales</taxon>
        <taxon>Clavicipitaceae</taxon>
        <taxon>Metarhizium</taxon>
    </lineage>
</organism>
<sequence>MNKSKSLPWGHLLKVDEHDGTARHAEKQGEASIRGRLVSAVVDAALPWSWLDFCREHHGGTACMAPVTTVPGLRLLDRHEMCVVAAHEIAAGGDMDCLALSYAWPRTEAHSSPLDSDGRLPGSVPVLFADAIGFAKVLAFRYLCIDHAVFNKGDALTFLRLKTFSFGMGFTIEGGRARLEAVALTSENRVLVEAMITASLSRAGTGREVQTVRPRH</sequence>
<dbReference type="Proteomes" id="UP000030816">
    <property type="component" value="Unassembled WGS sequence"/>
</dbReference>
<comment type="caution">
    <text evidence="1">The sequence shown here is derived from an EMBL/GenBank/DDBJ whole genome shotgun (WGS) entry which is preliminary data.</text>
</comment>
<dbReference type="STRING" id="1081103.A0A0B2WYY3"/>
<dbReference type="GeneID" id="63734963"/>
<keyword evidence="2" id="KW-1185">Reference proteome</keyword>
<dbReference type="EMBL" id="AZHE01000001">
    <property type="protein sequence ID" value="KHO01507.1"/>
    <property type="molecule type" value="Genomic_DNA"/>
</dbReference>
<dbReference type="RefSeq" id="XP_040682572.1">
    <property type="nucleotide sequence ID" value="XM_040819307.1"/>
</dbReference>
<dbReference type="HOGENOM" id="CLU_1277880_0_0_1"/>
<protein>
    <submittedName>
        <fullName evidence="1">Uncharacterized protein</fullName>
    </submittedName>
</protein>
<dbReference type="OrthoDB" id="5428863at2759"/>
<reference evidence="1 2" key="1">
    <citation type="journal article" date="2014" name="Proc. Natl. Acad. Sci. U.S.A.">
        <title>Trajectory and genomic determinants of fungal-pathogen speciation and host adaptation.</title>
        <authorList>
            <person name="Hu X."/>
            <person name="Xiao G."/>
            <person name="Zheng P."/>
            <person name="Shang Y."/>
            <person name="Su Y."/>
            <person name="Zhang X."/>
            <person name="Liu X."/>
            <person name="Zhan S."/>
            <person name="St Leger R.J."/>
            <person name="Wang C."/>
        </authorList>
    </citation>
    <scope>NUCLEOTIDE SEQUENCE [LARGE SCALE GENOMIC DNA]</scope>
    <source>
        <strain evidence="1 2">ARSEF 1941</strain>
    </source>
</reference>
<accession>A0A0B2WYY3</accession>
<dbReference type="AlphaFoldDB" id="A0A0B2WYY3"/>
<gene>
    <name evidence="1" type="ORF">MAM_00508</name>
</gene>